<dbReference type="HOGENOM" id="CLU_2654415_0_0_1"/>
<dbReference type="AlphaFoldDB" id="D6RL18"/>
<keyword evidence="1" id="KW-0732">Signal</keyword>
<dbReference type="VEuPathDB" id="FungiDB:CC1G_14042"/>
<dbReference type="EMBL" id="AACS02000002">
    <property type="protein sequence ID" value="EFI28510.1"/>
    <property type="molecule type" value="Genomic_DNA"/>
</dbReference>
<reference evidence="2 3" key="1">
    <citation type="journal article" date="2010" name="Proc. Natl. Acad. Sci. U.S.A.">
        <title>Insights into evolution of multicellular fungi from the assembled chromosomes of the mushroom Coprinopsis cinerea (Coprinus cinereus).</title>
        <authorList>
            <person name="Stajich J.E."/>
            <person name="Wilke S.K."/>
            <person name="Ahren D."/>
            <person name="Au C.H."/>
            <person name="Birren B.W."/>
            <person name="Borodovsky M."/>
            <person name="Burns C."/>
            <person name="Canback B."/>
            <person name="Casselton L.A."/>
            <person name="Cheng C.K."/>
            <person name="Deng J."/>
            <person name="Dietrich F.S."/>
            <person name="Fargo D.C."/>
            <person name="Farman M.L."/>
            <person name="Gathman A.C."/>
            <person name="Goldberg J."/>
            <person name="Guigo R."/>
            <person name="Hoegger P.J."/>
            <person name="Hooker J.B."/>
            <person name="Huggins A."/>
            <person name="James T.Y."/>
            <person name="Kamada T."/>
            <person name="Kilaru S."/>
            <person name="Kodira C."/>
            <person name="Kues U."/>
            <person name="Kupfer D."/>
            <person name="Kwan H.S."/>
            <person name="Lomsadze A."/>
            <person name="Li W."/>
            <person name="Lilly W.W."/>
            <person name="Ma L.J."/>
            <person name="Mackey A.J."/>
            <person name="Manning G."/>
            <person name="Martin F."/>
            <person name="Muraguchi H."/>
            <person name="Natvig D.O."/>
            <person name="Palmerini H."/>
            <person name="Ramesh M.A."/>
            <person name="Rehmeyer C.J."/>
            <person name="Roe B.A."/>
            <person name="Shenoy N."/>
            <person name="Stanke M."/>
            <person name="Ter-Hovhannisyan V."/>
            <person name="Tunlid A."/>
            <person name="Velagapudi R."/>
            <person name="Vision T.J."/>
            <person name="Zeng Q."/>
            <person name="Zolan M.E."/>
            <person name="Pukkila P.J."/>
        </authorList>
    </citation>
    <scope>NUCLEOTIDE SEQUENCE [LARGE SCALE GENOMIC DNA]</scope>
    <source>
        <strain evidence="3">Okayama-7 / 130 / ATCC MYA-4618 / FGSC 9003</strain>
    </source>
</reference>
<name>D6RL18_COPC7</name>
<sequence>MPNSNLKYLPLVAFLFLSLSYLEGTQATKLVLPGVTKIYPTTEPTTTPKVVKTNRPWEVTKGYLNPTTTVTTTTPY</sequence>
<evidence type="ECO:0000313" key="3">
    <source>
        <dbReference type="Proteomes" id="UP000001861"/>
    </source>
</evidence>
<gene>
    <name evidence="2" type="ORF">CC1G_14042</name>
</gene>
<comment type="caution">
    <text evidence="2">The sequence shown here is derived from an EMBL/GenBank/DDBJ whole genome shotgun (WGS) entry which is preliminary data.</text>
</comment>
<evidence type="ECO:0000256" key="1">
    <source>
        <dbReference type="SAM" id="SignalP"/>
    </source>
</evidence>
<dbReference type="GeneID" id="9378535"/>
<proteinExistence type="predicted"/>
<accession>D6RL18</accession>
<dbReference type="KEGG" id="cci:CC1G_14042"/>
<evidence type="ECO:0000313" key="2">
    <source>
        <dbReference type="EMBL" id="EFI28510.1"/>
    </source>
</evidence>
<feature type="signal peptide" evidence="1">
    <location>
        <begin position="1"/>
        <end position="27"/>
    </location>
</feature>
<organism evidence="2 3">
    <name type="scientific">Coprinopsis cinerea (strain Okayama-7 / 130 / ATCC MYA-4618 / FGSC 9003)</name>
    <name type="common">Inky cap fungus</name>
    <name type="synonym">Hormographiella aspergillata</name>
    <dbReference type="NCBI Taxonomy" id="240176"/>
    <lineage>
        <taxon>Eukaryota</taxon>
        <taxon>Fungi</taxon>
        <taxon>Dikarya</taxon>
        <taxon>Basidiomycota</taxon>
        <taxon>Agaricomycotina</taxon>
        <taxon>Agaricomycetes</taxon>
        <taxon>Agaricomycetidae</taxon>
        <taxon>Agaricales</taxon>
        <taxon>Agaricineae</taxon>
        <taxon>Psathyrellaceae</taxon>
        <taxon>Coprinopsis</taxon>
    </lineage>
</organism>
<keyword evidence="3" id="KW-1185">Reference proteome</keyword>
<dbReference type="RefSeq" id="XP_002912004.1">
    <property type="nucleotide sequence ID" value="XM_002911958.1"/>
</dbReference>
<dbReference type="Proteomes" id="UP000001861">
    <property type="component" value="Unassembled WGS sequence"/>
</dbReference>
<feature type="chain" id="PRO_5003087845" evidence="1">
    <location>
        <begin position="28"/>
        <end position="76"/>
    </location>
</feature>
<dbReference type="InParanoid" id="D6RL18"/>
<protein>
    <submittedName>
        <fullName evidence="2">Uncharacterized protein</fullName>
    </submittedName>
</protein>